<dbReference type="PANTHER" id="PTHR22901:SF0">
    <property type="entry name" value="SIALATE O-ACETYLESTERASE"/>
    <property type="match status" value="1"/>
</dbReference>
<sequence>MKGIFKIKGIVGSGMVLQRNKINCIYGTAEVYSDVIMEFRGTTSITQSDEDGNWKIEFSPGEAGGPFTMNIKCDEHRVEFTDIYVGEVWVSSGQSNAQLPMERMRFSYPEDFALPKNDRIRMITIPINWSLDGEKDEIVDVGWQSNADEGTKAENISGGVHWVCASPETLGDMSGTGYFFAKRLSKELDVPVGIINASQGGSPIASWLSMQALEEMGDKKDYLKQVVEYLADGRAAAKQKELAENQEEWGKELYGSAAKPDFSDGSWISSDEGWSDVKLPGNFTVEKAGFYWFKKIVELTAEQVEHFNTYKTWLWMGTIVDADTAWVNGVEVGSTPYCYPPRRYAVPAGTLHEGKNLIAIRVQKNSANGPLRFFEEKPYYLFTENTFVAPCVCRNFEARYESLYPLDGERIDLTGDWKMKTDVQVRDMPGQMFFEWLPTALYNSMLAPCFKHAIAGALWYQGESDATHPAEYKNMLIKLIDLWRHKFVYGSKDLPFVIVQLPNWSDGWNEDIASKDGGWANIRQVQSDVAEIAGHAGLAVTIDAGEWNDLHPEKKKTTGYRAAKEALRVAYGKNFISPSPKAEFCEFKKGRYVVRFDCGNSSLVACKTDGKAADLNSENKDKKVYGFSLLCSKKGVESVIETDAELIDDKTVAVEVPRGVGDVLELRYLWADSPAPVNLYSRNQLPAAPFKIKQN</sequence>
<dbReference type="SUPFAM" id="SSF52266">
    <property type="entry name" value="SGNH hydrolase"/>
    <property type="match status" value="1"/>
</dbReference>
<dbReference type="EMBL" id="FOFU01000004">
    <property type="protein sequence ID" value="SEQ43753.1"/>
    <property type="molecule type" value="Genomic_DNA"/>
</dbReference>
<accession>A0A1H9G1F4</accession>
<evidence type="ECO:0000313" key="4">
    <source>
        <dbReference type="Proteomes" id="UP000182360"/>
    </source>
</evidence>
<dbReference type="InterPro" id="IPR039329">
    <property type="entry name" value="SIAE"/>
</dbReference>
<dbReference type="SUPFAM" id="SSF49785">
    <property type="entry name" value="Galactose-binding domain-like"/>
    <property type="match status" value="1"/>
</dbReference>
<dbReference type="OrthoDB" id="9795554at2"/>
<evidence type="ECO:0000313" key="3">
    <source>
        <dbReference type="EMBL" id="SEQ43753.1"/>
    </source>
</evidence>
<dbReference type="Gene3D" id="2.60.120.260">
    <property type="entry name" value="Galactose-binding domain-like"/>
    <property type="match status" value="1"/>
</dbReference>
<dbReference type="STRING" id="163.SAMN04487775_10985"/>
<dbReference type="Gene3D" id="3.40.50.1110">
    <property type="entry name" value="SGNH hydrolase"/>
    <property type="match status" value="2"/>
</dbReference>
<dbReference type="InterPro" id="IPR008979">
    <property type="entry name" value="Galactose-bd-like_sf"/>
</dbReference>
<dbReference type="GO" id="GO:0005975">
    <property type="term" value="P:carbohydrate metabolic process"/>
    <property type="evidence" value="ECO:0007669"/>
    <property type="project" value="TreeGrafter"/>
</dbReference>
<dbReference type="GO" id="GO:0001681">
    <property type="term" value="F:sialate O-acetylesterase activity"/>
    <property type="evidence" value="ECO:0007669"/>
    <property type="project" value="InterPro"/>
</dbReference>
<reference evidence="3 4" key="1">
    <citation type="submission" date="2016-10" db="EMBL/GenBank/DDBJ databases">
        <authorList>
            <person name="de Groot N.N."/>
        </authorList>
    </citation>
    <scope>NUCLEOTIDE SEQUENCE [LARGE SCALE GENOMIC DNA]</scope>
    <source>
        <strain evidence="3 4">B25</strain>
    </source>
</reference>
<dbReference type="Pfam" id="PF03629">
    <property type="entry name" value="SASA"/>
    <property type="match status" value="1"/>
</dbReference>
<protein>
    <submittedName>
        <fullName evidence="3">Sialate O-acetylesterase</fullName>
    </submittedName>
</protein>
<dbReference type="AlphaFoldDB" id="A0A1H9G1F4"/>
<dbReference type="PANTHER" id="PTHR22901">
    <property type="entry name" value="SIALATE O-ACETYLESTERASE"/>
    <property type="match status" value="1"/>
</dbReference>
<keyword evidence="1" id="KW-0378">Hydrolase</keyword>
<dbReference type="InterPro" id="IPR005181">
    <property type="entry name" value="SASA"/>
</dbReference>
<keyword evidence="4" id="KW-1185">Reference proteome</keyword>
<dbReference type="InterPro" id="IPR036514">
    <property type="entry name" value="SGNH_hydro_sf"/>
</dbReference>
<evidence type="ECO:0000256" key="1">
    <source>
        <dbReference type="ARBA" id="ARBA00022801"/>
    </source>
</evidence>
<gene>
    <name evidence="3" type="ORF">SAMN04487977_104241</name>
</gene>
<name>A0A1H9G1F4_9SPIR</name>
<organism evidence="3 4">
    <name type="scientific">Treponema bryantii</name>
    <dbReference type="NCBI Taxonomy" id="163"/>
    <lineage>
        <taxon>Bacteria</taxon>
        <taxon>Pseudomonadati</taxon>
        <taxon>Spirochaetota</taxon>
        <taxon>Spirochaetia</taxon>
        <taxon>Spirochaetales</taxon>
        <taxon>Treponemataceae</taxon>
        <taxon>Treponema</taxon>
    </lineage>
</organism>
<evidence type="ECO:0000259" key="2">
    <source>
        <dbReference type="Pfam" id="PF03629"/>
    </source>
</evidence>
<feature type="domain" description="Sialate O-acetylesterase" evidence="2">
    <location>
        <begin position="434"/>
        <end position="515"/>
    </location>
</feature>
<dbReference type="Proteomes" id="UP000182360">
    <property type="component" value="Unassembled WGS sequence"/>
</dbReference>
<dbReference type="RefSeq" id="WP_074643290.1">
    <property type="nucleotide sequence ID" value="NZ_FOFU01000004.1"/>
</dbReference>
<proteinExistence type="predicted"/>